<comment type="caution">
    <text evidence="2">The sequence shown here is derived from an EMBL/GenBank/DDBJ whole genome shotgun (WGS) entry which is preliminary data.</text>
</comment>
<sequence length="115" mass="13008">MVGRILELLAHIVITSILIYGVKKSRRHLVMGWLWMRSVMLMTDLSVFAIDSILIFHTWPLFAIISVVFVGLCCAMVVVRSYALTMTATEEDEVNLQAVTTTTTHTRLHDTDDLV</sequence>
<keyword evidence="1" id="KW-0812">Transmembrane</keyword>
<accession>A0AAW0XK81</accession>
<dbReference type="EMBL" id="JARKIK010000021">
    <property type="protein sequence ID" value="KAK8744850.1"/>
    <property type="molecule type" value="Genomic_DNA"/>
</dbReference>
<evidence type="ECO:0000313" key="3">
    <source>
        <dbReference type="Proteomes" id="UP001445076"/>
    </source>
</evidence>
<feature type="transmembrane region" description="Helical" evidence="1">
    <location>
        <begin position="61"/>
        <end position="79"/>
    </location>
</feature>
<protein>
    <submittedName>
        <fullName evidence="2">Uncharacterized protein</fullName>
    </submittedName>
</protein>
<evidence type="ECO:0000256" key="1">
    <source>
        <dbReference type="SAM" id="Phobius"/>
    </source>
</evidence>
<keyword evidence="3" id="KW-1185">Reference proteome</keyword>
<dbReference type="EMBL" id="JARKIK010000021">
    <property type="protein sequence ID" value="KAK8744851.1"/>
    <property type="molecule type" value="Genomic_DNA"/>
</dbReference>
<feature type="transmembrane region" description="Helical" evidence="1">
    <location>
        <begin position="6"/>
        <end position="22"/>
    </location>
</feature>
<reference evidence="2" key="2">
    <citation type="submission" date="2024-01" db="EMBL/GenBank/DDBJ databases">
        <authorList>
            <person name="He J."/>
            <person name="Wang M."/>
            <person name="Zheng J."/>
            <person name="Liu Z."/>
        </authorList>
    </citation>
    <scope>NUCLEOTIDE SEQUENCE</scope>
    <source>
        <strain evidence="2">ZL_2023a</strain>
        <tissue evidence="2">Muscle</tissue>
    </source>
</reference>
<reference evidence="2 3" key="1">
    <citation type="journal article" date="2024" name="BMC Genomics">
        <title>Genome assembly of redclaw crayfish (Cherax quadricarinatus) provides insights into its immune adaptation and hypoxia tolerance.</title>
        <authorList>
            <person name="Liu Z."/>
            <person name="Zheng J."/>
            <person name="Li H."/>
            <person name="Fang K."/>
            <person name="Wang S."/>
            <person name="He J."/>
            <person name="Zhou D."/>
            <person name="Weng S."/>
            <person name="Chi M."/>
            <person name="Gu Z."/>
            <person name="He J."/>
            <person name="Li F."/>
            <person name="Wang M."/>
        </authorList>
    </citation>
    <scope>NUCLEOTIDE SEQUENCE [LARGE SCALE GENOMIC DNA]</scope>
    <source>
        <strain evidence="2">ZL_2023a</strain>
    </source>
</reference>
<proteinExistence type="predicted"/>
<dbReference type="Proteomes" id="UP001445076">
    <property type="component" value="Unassembled WGS sequence"/>
</dbReference>
<dbReference type="AlphaFoldDB" id="A0AAW0XK81"/>
<keyword evidence="1" id="KW-1133">Transmembrane helix</keyword>
<feature type="transmembrane region" description="Helical" evidence="1">
    <location>
        <begin position="34"/>
        <end position="55"/>
    </location>
</feature>
<organism evidence="2 3">
    <name type="scientific">Cherax quadricarinatus</name>
    <name type="common">Australian red claw crayfish</name>
    <dbReference type="NCBI Taxonomy" id="27406"/>
    <lineage>
        <taxon>Eukaryota</taxon>
        <taxon>Metazoa</taxon>
        <taxon>Ecdysozoa</taxon>
        <taxon>Arthropoda</taxon>
        <taxon>Crustacea</taxon>
        <taxon>Multicrustacea</taxon>
        <taxon>Malacostraca</taxon>
        <taxon>Eumalacostraca</taxon>
        <taxon>Eucarida</taxon>
        <taxon>Decapoda</taxon>
        <taxon>Pleocyemata</taxon>
        <taxon>Astacidea</taxon>
        <taxon>Parastacoidea</taxon>
        <taxon>Parastacidae</taxon>
        <taxon>Cherax</taxon>
    </lineage>
</organism>
<gene>
    <name evidence="2" type="ORF">OTU49_000652</name>
</gene>
<name>A0AAW0XK81_CHEQU</name>
<evidence type="ECO:0000313" key="2">
    <source>
        <dbReference type="EMBL" id="KAK8744851.1"/>
    </source>
</evidence>
<keyword evidence="1" id="KW-0472">Membrane</keyword>